<feature type="region of interest" description="Disordered" evidence="4">
    <location>
        <begin position="33"/>
        <end position="52"/>
    </location>
</feature>
<dbReference type="CDD" id="cd23767">
    <property type="entry name" value="IQCD"/>
    <property type="match status" value="2"/>
</dbReference>
<feature type="region of interest" description="Disordered" evidence="4">
    <location>
        <begin position="1482"/>
        <end position="1556"/>
    </location>
</feature>
<evidence type="ECO:0000256" key="4">
    <source>
        <dbReference type="SAM" id="MobiDB-lite"/>
    </source>
</evidence>
<dbReference type="SMART" id="SM00248">
    <property type="entry name" value="ANK"/>
    <property type="match status" value="16"/>
</dbReference>
<feature type="repeat" description="ANK" evidence="3">
    <location>
        <begin position="505"/>
        <end position="537"/>
    </location>
</feature>
<feature type="compositionally biased region" description="Polar residues" evidence="4">
    <location>
        <begin position="690"/>
        <end position="700"/>
    </location>
</feature>
<dbReference type="SMART" id="SM00015">
    <property type="entry name" value="IQ"/>
    <property type="match status" value="3"/>
</dbReference>
<feature type="compositionally biased region" description="Polar residues" evidence="4">
    <location>
        <begin position="661"/>
        <end position="673"/>
    </location>
</feature>
<feature type="repeat" description="ANK" evidence="3">
    <location>
        <begin position="274"/>
        <end position="294"/>
    </location>
</feature>
<feature type="repeat" description="ANK" evidence="3">
    <location>
        <begin position="373"/>
        <end position="405"/>
    </location>
</feature>
<dbReference type="PANTHER" id="PTHR24198:SF165">
    <property type="entry name" value="ANKYRIN REPEAT-CONTAINING PROTEIN-RELATED"/>
    <property type="match status" value="1"/>
</dbReference>
<feature type="region of interest" description="Disordered" evidence="4">
    <location>
        <begin position="1230"/>
        <end position="1299"/>
    </location>
</feature>
<dbReference type="InterPro" id="IPR000048">
    <property type="entry name" value="IQ_motif_EF-hand-BS"/>
</dbReference>
<dbReference type="Gene3D" id="1.25.40.20">
    <property type="entry name" value="Ankyrin repeat-containing domain"/>
    <property type="match status" value="4"/>
</dbReference>
<feature type="repeat" description="ANK" evidence="3">
    <location>
        <begin position="472"/>
        <end position="504"/>
    </location>
</feature>
<dbReference type="EMBL" id="JAWDGP010005477">
    <property type="protein sequence ID" value="KAK3756743.1"/>
    <property type="molecule type" value="Genomic_DNA"/>
</dbReference>
<proteinExistence type="predicted"/>
<dbReference type="Proteomes" id="UP001283361">
    <property type="component" value="Unassembled WGS sequence"/>
</dbReference>
<feature type="compositionally biased region" description="Basic and acidic residues" evidence="4">
    <location>
        <begin position="854"/>
        <end position="871"/>
    </location>
</feature>
<feature type="compositionally biased region" description="Basic residues" evidence="4">
    <location>
        <begin position="1054"/>
        <end position="1067"/>
    </location>
</feature>
<dbReference type="PANTHER" id="PTHR24198">
    <property type="entry name" value="ANKYRIN REPEAT AND PROTEIN KINASE DOMAIN-CONTAINING PROTEIN"/>
    <property type="match status" value="1"/>
</dbReference>
<feature type="compositionally biased region" description="Basic and acidic residues" evidence="4">
    <location>
        <begin position="762"/>
        <end position="774"/>
    </location>
</feature>
<feature type="repeat" description="ANK" evidence="3">
    <location>
        <begin position="204"/>
        <end position="236"/>
    </location>
</feature>
<feature type="compositionally biased region" description="Basic and acidic residues" evidence="4">
    <location>
        <begin position="1159"/>
        <end position="1188"/>
    </location>
</feature>
<organism evidence="5 6">
    <name type="scientific">Elysia crispata</name>
    <name type="common">lettuce slug</name>
    <dbReference type="NCBI Taxonomy" id="231223"/>
    <lineage>
        <taxon>Eukaryota</taxon>
        <taxon>Metazoa</taxon>
        <taxon>Spiralia</taxon>
        <taxon>Lophotrochozoa</taxon>
        <taxon>Mollusca</taxon>
        <taxon>Gastropoda</taxon>
        <taxon>Heterobranchia</taxon>
        <taxon>Euthyneura</taxon>
        <taxon>Panpulmonata</taxon>
        <taxon>Sacoglossa</taxon>
        <taxon>Placobranchoidea</taxon>
        <taxon>Plakobranchidae</taxon>
        <taxon>Elysia</taxon>
    </lineage>
</organism>
<protein>
    <recommendedName>
        <fullName evidence="7">Inversin</fullName>
    </recommendedName>
</protein>
<dbReference type="PROSITE" id="PS50297">
    <property type="entry name" value="ANK_REP_REGION"/>
    <property type="match status" value="10"/>
</dbReference>
<dbReference type="Pfam" id="PF00612">
    <property type="entry name" value="IQ"/>
    <property type="match status" value="2"/>
</dbReference>
<gene>
    <name evidence="5" type="ORF">RRG08_018466</name>
</gene>
<evidence type="ECO:0008006" key="7">
    <source>
        <dbReference type="Google" id="ProtNLM"/>
    </source>
</evidence>
<evidence type="ECO:0000313" key="6">
    <source>
        <dbReference type="Proteomes" id="UP001283361"/>
    </source>
</evidence>
<dbReference type="PRINTS" id="PR01415">
    <property type="entry name" value="ANKYRIN"/>
</dbReference>
<dbReference type="PROSITE" id="PS50096">
    <property type="entry name" value="IQ"/>
    <property type="match status" value="1"/>
</dbReference>
<feature type="compositionally biased region" description="Basic and acidic residues" evidence="4">
    <location>
        <begin position="643"/>
        <end position="660"/>
    </location>
</feature>
<name>A0AAE0YT50_9GAST</name>
<feature type="compositionally biased region" description="Low complexity" evidence="4">
    <location>
        <begin position="998"/>
        <end position="1013"/>
    </location>
</feature>
<feature type="repeat" description="ANK" evidence="3">
    <location>
        <begin position="439"/>
        <end position="471"/>
    </location>
</feature>
<dbReference type="InterPro" id="IPR036770">
    <property type="entry name" value="Ankyrin_rpt-contain_sf"/>
</dbReference>
<keyword evidence="2 3" id="KW-0040">ANK repeat</keyword>
<comment type="caution">
    <text evidence="5">The sequence shown here is derived from an EMBL/GenBank/DDBJ whole genome shotgun (WGS) entry which is preliminary data.</text>
</comment>
<feature type="compositionally biased region" description="Low complexity" evidence="4">
    <location>
        <begin position="1197"/>
        <end position="1208"/>
    </location>
</feature>
<feature type="compositionally biased region" description="Polar residues" evidence="4">
    <location>
        <begin position="36"/>
        <end position="49"/>
    </location>
</feature>
<evidence type="ECO:0000256" key="2">
    <source>
        <dbReference type="ARBA" id="ARBA00023043"/>
    </source>
</evidence>
<feature type="compositionally biased region" description="Basic and acidic residues" evidence="4">
    <location>
        <begin position="951"/>
        <end position="960"/>
    </location>
</feature>
<feature type="compositionally biased region" description="Basic and acidic residues" evidence="4">
    <location>
        <begin position="1230"/>
        <end position="1254"/>
    </location>
</feature>
<feature type="compositionally biased region" description="Basic and acidic residues" evidence="4">
    <location>
        <begin position="979"/>
        <end position="991"/>
    </location>
</feature>
<feature type="repeat" description="ANK" evidence="3">
    <location>
        <begin position="237"/>
        <end position="262"/>
    </location>
</feature>
<feature type="compositionally biased region" description="Basic residues" evidence="4">
    <location>
        <begin position="879"/>
        <end position="892"/>
    </location>
</feature>
<feature type="repeat" description="ANK" evidence="3">
    <location>
        <begin position="308"/>
        <end position="340"/>
    </location>
</feature>
<feature type="repeat" description="ANK" evidence="3">
    <location>
        <begin position="538"/>
        <end position="570"/>
    </location>
</feature>
<dbReference type="Pfam" id="PF00023">
    <property type="entry name" value="Ank"/>
    <property type="match status" value="1"/>
</dbReference>
<feature type="repeat" description="ANK" evidence="3">
    <location>
        <begin position="406"/>
        <end position="438"/>
    </location>
</feature>
<feature type="compositionally biased region" description="Polar residues" evidence="4">
    <location>
        <begin position="1271"/>
        <end position="1292"/>
    </location>
</feature>
<feature type="region of interest" description="Disordered" evidence="4">
    <location>
        <begin position="643"/>
        <end position="701"/>
    </location>
</feature>
<keyword evidence="6" id="KW-1185">Reference proteome</keyword>
<sequence>MMSYMLCPCCSRAGYLARYRKDQGRMSPGSEMAVAVSSSSNGGPLSQAETPRVPLSVRSEGGSRLESGVTQVHAAAVNGDKQTLARLLAMAVASEELDVGDQFGRSPLMYCVLADRPDCAEILMKAGAQVNLKDKGGRTALHWAAHKGNLRLMKLLLTRGADCREKDNEGQTALHLCTRHKLPKVMALLLRQLTPGEIDDQDKNKRTALHWAASHGNLEHVKMLIKQNSNIGIPDTEGKTPLHWAASSQDREALSCVKLVLETTPSVINWQDYEGRTALHLAVADGNESVVNVLTSVKNVNVSALDNMFRTPLHWAAVLGHSKIVSILLDSGADSSSSDANGATALHYAAQNNYSETVSVFLLRHLTDEPDLEGRTAFMWAAGTGADDVIRASLSAGVDIQQEDKTGGTALHAAALSGHSSTVKLLLDSGARLEVTDQAKHTPLFRACEMGHMDVVQTLIDYGARVDGLDQDGRSPLHWAALGGHAYICQMLIKYGDGPNVRDHSARAPLHCAAYGGFVNCMSALMEHGAEPNAQDREGMTCLHWACSKGHLDAVKLLIEYNAFPNHMEFTEDRYTPLDYALMGEHHEVAQYMIEQGALSITGIQDIAAQKIQCAFRGYRVRKAFIERKKLLMKHEKLKKEAARKRAAEEGKKAVDDKKGSQSGSPCGTTIQSKELPDSNQDQHNQQQQGMLHSNQQAESAVSLDDIGAGNNLNSQARSLLKDEEVLKIREQDVDHERNQYKQVPRHQQPSEEDAEDQDQQQQREADEHTEMLKRSRLKMRKSEERRRKLLTEEGNIEHISDQLQQHKPQEVPVTGPQGMLHQQHHQSQEQQELPQSQHKQKQVHSSKLPEQNHSYREKEQQQQHQQKHEEAAEETCQSKKHRSRSRRKRRSRSQDSNGRIDPHQEKSKTKATEHGSEHSENLNSPSRTEHGPLEAAEVKEPYRLRRTSHRDHAEMDKSHSPILPPSPRKEPPTSSQSPRKEDSIKREDTHFPALVCESFTTETVQPTTVPDTPTLPSPLPRRDESKSPSLSPFPSSHHDSYDPQYHSHSLNKNGHRSRRQSRHRRSRYEVQLETESVQGERTKLEADQTTPSDSPKQREDRDKQRHHSKRHKDEAKTELENGGASHRKPTDIEKTSKCDIDEVPKDKNAIFNQNESDSLGKEHQDKRQSKPGKVSKENFEQAPEGHQHGTAHCPDLQYQKKGQDVQQQALQLKNLKLQQQQKEEIRQAEIRKHELSKRYQGERMHSSHHERQRQTTLSPVPSSSDSTPSCRQHVTTSHIKTTSKTYLSSRQKPTEPDERERILAGKTQTHAVTMNERKRREEFQRKTEAATVIQRTWRRHNRIKSSKRTRDLLLDCSKMSVHKKRLRATQEEWERQIAALTIQLAWRKFFRRKLLRALHPNRRQLLMWDPEIVALKQQALVHYIYNEHIEAPFWHPTLRPAIRPLWTRFIPSAAAVSYNFAVDQYYPWVARAGAIPEFPQENNPVMSATTPPPASPQPGSVKSGCSDSSAHKRGSSRAGSRPRSERGAESTGKQQKSSSANKTKSSRFSYNMRKK</sequence>
<feature type="repeat" description="ANK" evidence="3">
    <location>
        <begin position="341"/>
        <end position="368"/>
    </location>
</feature>
<dbReference type="SUPFAM" id="SSF48403">
    <property type="entry name" value="Ankyrin repeat"/>
    <property type="match status" value="2"/>
</dbReference>
<feature type="compositionally biased region" description="Basic and acidic residues" evidence="4">
    <location>
        <begin position="928"/>
        <end position="944"/>
    </location>
</feature>
<feature type="compositionally biased region" description="Polar residues" evidence="4">
    <location>
        <begin position="1498"/>
        <end position="1509"/>
    </location>
</feature>
<feature type="compositionally biased region" description="Polar residues" evidence="4">
    <location>
        <begin position="1532"/>
        <end position="1550"/>
    </location>
</feature>
<feature type="compositionally biased region" description="Low complexity" evidence="4">
    <location>
        <begin position="680"/>
        <end position="689"/>
    </location>
</feature>
<keyword evidence="1" id="KW-0677">Repeat</keyword>
<dbReference type="InterPro" id="IPR002110">
    <property type="entry name" value="Ankyrin_rpt"/>
</dbReference>
<evidence type="ECO:0000313" key="5">
    <source>
        <dbReference type="EMBL" id="KAK3756743.1"/>
    </source>
</evidence>
<reference evidence="5" key="1">
    <citation type="journal article" date="2023" name="G3 (Bethesda)">
        <title>A reference genome for the long-term kleptoplast-retaining sea slug Elysia crispata morphotype clarki.</title>
        <authorList>
            <person name="Eastman K.E."/>
            <person name="Pendleton A.L."/>
            <person name="Shaikh M.A."/>
            <person name="Suttiyut T."/>
            <person name="Ogas R."/>
            <person name="Tomko P."/>
            <person name="Gavelis G."/>
            <person name="Widhalm J.R."/>
            <person name="Wisecaver J.H."/>
        </authorList>
    </citation>
    <scope>NUCLEOTIDE SEQUENCE</scope>
    <source>
        <strain evidence="5">ECLA1</strain>
    </source>
</reference>
<accession>A0AAE0YT50</accession>
<evidence type="ECO:0000256" key="1">
    <source>
        <dbReference type="ARBA" id="ARBA00022737"/>
    </source>
</evidence>
<feature type="compositionally biased region" description="Low complexity" evidence="4">
    <location>
        <begin position="829"/>
        <end position="838"/>
    </location>
</feature>
<dbReference type="PROSITE" id="PS50088">
    <property type="entry name" value="ANK_REPEAT"/>
    <property type="match status" value="13"/>
</dbReference>
<feature type="compositionally biased region" description="Low complexity" evidence="4">
    <location>
        <begin position="1256"/>
        <end position="1270"/>
    </location>
</feature>
<feature type="compositionally biased region" description="Basic and acidic residues" evidence="4">
    <location>
        <begin position="781"/>
        <end position="801"/>
    </location>
</feature>
<feature type="repeat" description="ANK" evidence="3">
    <location>
        <begin position="136"/>
        <end position="168"/>
    </location>
</feature>
<evidence type="ECO:0000256" key="3">
    <source>
        <dbReference type="PROSITE-ProRule" id="PRU00023"/>
    </source>
</evidence>
<dbReference type="Pfam" id="PF12796">
    <property type="entry name" value="Ank_2"/>
    <property type="match status" value="5"/>
</dbReference>
<feature type="compositionally biased region" description="Basic and acidic residues" evidence="4">
    <location>
        <begin position="899"/>
        <end position="921"/>
    </location>
</feature>
<feature type="region of interest" description="Disordered" evidence="4">
    <location>
        <begin position="732"/>
        <end position="1208"/>
    </location>
</feature>
<feature type="compositionally biased region" description="Basic and acidic residues" evidence="4">
    <location>
        <begin position="1129"/>
        <end position="1149"/>
    </location>
</feature>
<feature type="repeat" description="ANK" evidence="3">
    <location>
        <begin position="103"/>
        <end position="135"/>
    </location>
</feature>